<proteinExistence type="predicted"/>
<gene>
    <name evidence="1" type="ORF">AC578_7458</name>
</gene>
<comment type="caution">
    <text evidence="1">The sequence shown here is derived from an EMBL/GenBank/DDBJ whole genome shotgun (WGS) entry which is preliminary data.</text>
</comment>
<protein>
    <submittedName>
        <fullName evidence="1">Uncharacterized protein</fullName>
    </submittedName>
</protein>
<sequence length="72" mass="8105">MLSKPKYFRPGGWISTTVEFGGRNIGEVGEINTLEVDLRVSFGEESSERCEMFDLVDEHTLLGTIDPDQIEL</sequence>
<reference evidence="1 2" key="1">
    <citation type="submission" date="2015-07" db="EMBL/GenBank/DDBJ databases">
        <title>Comparative genomics of the Sigatoka disease complex on banana suggests a link between parallel evolutionary changes in Pseudocercospora fijiensis and Pseudocercospora eumusae and increased virulence on the banana host.</title>
        <authorList>
            <person name="Chang T.-C."/>
            <person name="Salvucci A."/>
            <person name="Crous P.W."/>
            <person name="Stergiopoulos I."/>
        </authorList>
    </citation>
    <scope>NUCLEOTIDE SEQUENCE [LARGE SCALE GENOMIC DNA]</scope>
    <source>
        <strain evidence="1 2">CBS 114824</strain>
    </source>
</reference>
<evidence type="ECO:0000313" key="2">
    <source>
        <dbReference type="Proteomes" id="UP000070133"/>
    </source>
</evidence>
<dbReference type="AlphaFoldDB" id="A0A139H970"/>
<name>A0A139H970_9PEZI</name>
<evidence type="ECO:0000313" key="1">
    <source>
        <dbReference type="EMBL" id="KXS98908.1"/>
    </source>
</evidence>
<accession>A0A139H970</accession>
<dbReference type="Proteomes" id="UP000070133">
    <property type="component" value="Unassembled WGS sequence"/>
</dbReference>
<keyword evidence="2" id="KW-1185">Reference proteome</keyword>
<organism evidence="1 2">
    <name type="scientific">Pseudocercospora eumusae</name>
    <dbReference type="NCBI Taxonomy" id="321146"/>
    <lineage>
        <taxon>Eukaryota</taxon>
        <taxon>Fungi</taxon>
        <taxon>Dikarya</taxon>
        <taxon>Ascomycota</taxon>
        <taxon>Pezizomycotina</taxon>
        <taxon>Dothideomycetes</taxon>
        <taxon>Dothideomycetidae</taxon>
        <taxon>Mycosphaerellales</taxon>
        <taxon>Mycosphaerellaceae</taxon>
        <taxon>Pseudocercospora</taxon>
    </lineage>
</organism>
<dbReference type="EMBL" id="LFZN01000103">
    <property type="protein sequence ID" value="KXS98908.1"/>
    <property type="molecule type" value="Genomic_DNA"/>
</dbReference>